<dbReference type="Proteomes" id="UP000600918">
    <property type="component" value="Unassembled WGS sequence"/>
</dbReference>
<accession>A0A834NSH8</accession>
<feature type="region of interest" description="Disordered" evidence="1">
    <location>
        <begin position="34"/>
        <end position="66"/>
    </location>
</feature>
<sequence>MVWCRTPRNDILGLFSGHVDADLRWRTQLLPNKSKFNAGESNDPDTFEETNFNDSYLNHQGVNLKR</sequence>
<evidence type="ECO:0000313" key="3">
    <source>
        <dbReference type="Proteomes" id="UP000600918"/>
    </source>
</evidence>
<evidence type="ECO:0000256" key="1">
    <source>
        <dbReference type="SAM" id="MobiDB-lite"/>
    </source>
</evidence>
<name>A0A834NSH8_VESPE</name>
<proteinExistence type="predicted"/>
<dbReference type="AlphaFoldDB" id="A0A834NSH8"/>
<comment type="caution">
    <text evidence="2">The sequence shown here is derived from an EMBL/GenBank/DDBJ whole genome shotgun (WGS) entry which is preliminary data.</text>
</comment>
<feature type="compositionally biased region" description="Polar residues" evidence="1">
    <location>
        <begin position="49"/>
        <end position="66"/>
    </location>
</feature>
<gene>
    <name evidence="2" type="ORF">H0235_011604</name>
</gene>
<protein>
    <submittedName>
        <fullName evidence="2">Uncharacterized protein</fullName>
    </submittedName>
</protein>
<dbReference type="EMBL" id="JACSDY010000010">
    <property type="protein sequence ID" value="KAF7417073.1"/>
    <property type="molecule type" value="Genomic_DNA"/>
</dbReference>
<reference evidence="2" key="1">
    <citation type="journal article" date="2020" name="G3 (Bethesda)">
        <title>High-Quality Assemblies for Three Invasive Social Wasps from the &lt;i&gt;Vespula&lt;/i&gt; Genus.</title>
        <authorList>
            <person name="Harrop T.W.R."/>
            <person name="Guhlin J."/>
            <person name="McLaughlin G.M."/>
            <person name="Permina E."/>
            <person name="Stockwell P."/>
            <person name="Gilligan J."/>
            <person name="Le Lec M.F."/>
            <person name="Gruber M.A.M."/>
            <person name="Quinn O."/>
            <person name="Lovegrove M."/>
            <person name="Duncan E.J."/>
            <person name="Remnant E.J."/>
            <person name="Van Eeckhoven J."/>
            <person name="Graham B."/>
            <person name="Knapp R.A."/>
            <person name="Langford K.W."/>
            <person name="Kronenberg Z."/>
            <person name="Press M.O."/>
            <person name="Eacker S.M."/>
            <person name="Wilson-Rankin E.E."/>
            <person name="Purcell J."/>
            <person name="Lester P.J."/>
            <person name="Dearden P.K."/>
        </authorList>
    </citation>
    <scope>NUCLEOTIDE SEQUENCE</scope>
    <source>
        <strain evidence="2">Volc-1</strain>
    </source>
</reference>
<organism evidence="2 3">
    <name type="scientific">Vespula pensylvanica</name>
    <name type="common">Western yellow jacket</name>
    <name type="synonym">Wasp</name>
    <dbReference type="NCBI Taxonomy" id="30213"/>
    <lineage>
        <taxon>Eukaryota</taxon>
        <taxon>Metazoa</taxon>
        <taxon>Ecdysozoa</taxon>
        <taxon>Arthropoda</taxon>
        <taxon>Hexapoda</taxon>
        <taxon>Insecta</taxon>
        <taxon>Pterygota</taxon>
        <taxon>Neoptera</taxon>
        <taxon>Endopterygota</taxon>
        <taxon>Hymenoptera</taxon>
        <taxon>Apocrita</taxon>
        <taxon>Aculeata</taxon>
        <taxon>Vespoidea</taxon>
        <taxon>Vespidae</taxon>
        <taxon>Vespinae</taxon>
        <taxon>Vespula</taxon>
    </lineage>
</organism>
<keyword evidence="3" id="KW-1185">Reference proteome</keyword>
<evidence type="ECO:0000313" key="2">
    <source>
        <dbReference type="EMBL" id="KAF7417073.1"/>
    </source>
</evidence>